<dbReference type="EC" id="2.5.1.46" evidence="2"/>
<dbReference type="SUPFAM" id="SSF52467">
    <property type="entry name" value="DHS-like NAD/FAD-binding domain"/>
    <property type="match status" value="1"/>
</dbReference>
<comment type="similarity">
    <text evidence="1">Belongs to the deoxyhypusine synthase family.</text>
</comment>
<protein>
    <submittedName>
        <fullName evidence="2">Deoxyhypusine synthase, putative</fullName>
        <ecNumber evidence="2">2.5.1.46</ecNumber>
    </submittedName>
</protein>
<dbReference type="Gene3D" id="3.40.910.10">
    <property type="entry name" value="Deoxyhypusine synthase"/>
    <property type="match status" value="2"/>
</dbReference>
<reference evidence="2 3" key="1">
    <citation type="journal article" date="2015" name="Sci. Rep.">
        <title>The genome of Leishmania panamensis: insights into genomics of the L. (Viannia) subgenus.</title>
        <authorList>
            <person name="Llanes A."/>
            <person name="Restrepo C.M."/>
            <person name="Vecchio G.D."/>
            <person name="Anguizola F.J."/>
            <person name="Lleonart R."/>
        </authorList>
    </citation>
    <scope>NUCLEOTIDE SEQUENCE [LARGE SCALE GENOMIC DNA]</scope>
    <source>
        <strain evidence="2 3">MHOM/PA/94/PSC-1</strain>
    </source>
</reference>
<dbReference type="KEGG" id="lpan:LPMP_200340"/>
<dbReference type="VEuPathDB" id="TriTrypDB:LPAL13_200007200"/>
<proteinExistence type="inferred from homology"/>
<name>A0A088S7H1_LEIPA</name>
<evidence type="ECO:0000313" key="2">
    <source>
        <dbReference type="EMBL" id="AIN97526.2"/>
    </source>
</evidence>
<organism evidence="2 3">
    <name type="scientific">Leishmania panamensis</name>
    <dbReference type="NCBI Taxonomy" id="5679"/>
    <lineage>
        <taxon>Eukaryota</taxon>
        <taxon>Discoba</taxon>
        <taxon>Euglenozoa</taxon>
        <taxon>Kinetoplastea</taxon>
        <taxon>Metakinetoplastina</taxon>
        <taxon>Trypanosomatida</taxon>
        <taxon>Trypanosomatidae</taxon>
        <taxon>Leishmaniinae</taxon>
        <taxon>Leishmania</taxon>
        <taxon>Leishmania guyanensis species complex</taxon>
    </lineage>
</organism>
<accession>A0A088S7H1</accession>
<dbReference type="EMBL" id="CP009389">
    <property type="protein sequence ID" value="AIN97526.2"/>
    <property type="molecule type" value="Genomic_DNA"/>
</dbReference>
<keyword evidence="3" id="KW-1185">Reference proteome</keyword>
<dbReference type="PANTHER" id="PTHR11703:SF1">
    <property type="entry name" value="DEOXYHYPUSINE SYNTHASE"/>
    <property type="match status" value="1"/>
</dbReference>
<dbReference type="GO" id="GO:0005737">
    <property type="term" value="C:cytoplasm"/>
    <property type="evidence" value="ECO:0007669"/>
    <property type="project" value="TreeGrafter"/>
</dbReference>
<dbReference type="PANTHER" id="PTHR11703">
    <property type="entry name" value="DEOXYHYPUSINE SYNTHASE"/>
    <property type="match status" value="1"/>
</dbReference>
<sequence>MKERMASIAESAVFVSSAASAEAVARLTHVQGPTSNFDKAQHIIGSYPTMGFQATNYGLACSIARRMIRKQPPSKVYQLKDGKYVLVPRDVGEDGGALRQEQFYPNLFMGVTANLMGTGCREAVRFLVQEGVVRRSPEASATVSADCPDDQLMFARLKEEYVDMYGGPPHPDEVMPCAHSFLSAIVVSGGGVEHDLRRACAVYTLQHYASETRGQSSSGASSAAPTLFKSPKKSKKPFGTRTVAGRAKLARFGNVEYACQGSPDSRLFDSLMHIFVQRLCVRQARLRAAAEAKPIPDKYNDVCKWSVTPSEVWALCGLWLVDMLTEALEALQSCTCHRPSGSSVGAAESPNANGEGQETQRYTNSEASAPHRAEALARARTTMIYWAALQQVPVFSPSFVDGDIASYLLPPPLSAAHPEHRKGDVVVDENTSSSERKGPRKASSSLTTEIATAVGRTLSVDRLQVDLVRDVHLINKLAMLSKKTGILICGGGVVKHHVCNANLMRNGADFTIILNNGQEFDGSDAGAKPEEALSWGKVRMEGEFVKVYGEVSTYLPLLLAEVFVPAVRQRRAEDDVQQRKKGVSQGPRRRKPCQSTFTSVMKGV</sequence>
<dbReference type="InterPro" id="IPR036982">
    <property type="entry name" value="Deoxyhypusine_synthase_sf"/>
</dbReference>
<dbReference type="GO" id="GO:0034038">
    <property type="term" value="F:deoxyhypusine synthase activity"/>
    <property type="evidence" value="ECO:0007669"/>
    <property type="project" value="UniProtKB-EC"/>
</dbReference>
<dbReference type="AlphaFoldDB" id="A0A088S7H1"/>
<evidence type="ECO:0000313" key="3">
    <source>
        <dbReference type="Proteomes" id="UP000063063"/>
    </source>
</evidence>
<dbReference type="InterPro" id="IPR002773">
    <property type="entry name" value="Deoxyhypusine_synthase"/>
</dbReference>
<dbReference type="eggNOG" id="KOG2924">
    <property type="taxonomic scope" value="Eukaryota"/>
</dbReference>
<evidence type="ECO:0000256" key="1">
    <source>
        <dbReference type="ARBA" id="ARBA00009892"/>
    </source>
</evidence>
<dbReference type="RefSeq" id="XP_010698233.1">
    <property type="nucleotide sequence ID" value="XM_010699931.1"/>
</dbReference>
<dbReference type="Pfam" id="PF01916">
    <property type="entry name" value="DS"/>
    <property type="match status" value="2"/>
</dbReference>
<dbReference type="VEuPathDB" id="TriTrypDB:LPMP_200340"/>
<keyword evidence="2" id="KW-0808">Transferase</keyword>
<dbReference type="OrthoDB" id="294378at2759"/>
<dbReference type="GeneID" id="22574241"/>
<dbReference type="Proteomes" id="UP000063063">
    <property type="component" value="Chromosome 20"/>
</dbReference>
<gene>
    <name evidence="2" type="primary">DHS34</name>
    <name evidence="2" type="ORF">LPMP_200340</name>
</gene>
<dbReference type="InterPro" id="IPR029035">
    <property type="entry name" value="DHS-like_NAD/FAD-binding_dom"/>
</dbReference>